<comment type="subcellular location">
    <subcellularLocation>
        <location evidence="1">Membrane</location>
        <topology evidence="1">Multi-pass membrane protein</topology>
    </subcellularLocation>
</comment>
<keyword evidence="7" id="KW-1185">Reference proteome</keyword>
<evidence type="ECO:0000256" key="1">
    <source>
        <dbReference type="ARBA" id="ARBA00004141"/>
    </source>
</evidence>
<dbReference type="AlphaFoldDB" id="A0AA52EJ51"/>
<feature type="transmembrane region" description="Helical" evidence="5">
    <location>
        <begin position="64"/>
        <end position="85"/>
    </location>
</feature>
<dbReference type="EMBL" id="CP123872">
    <property type="protein sequence ID" value="WND04113.1"/>
    <property type="molecule type" value="Genomic_DNA"/>
</dbReference>
<proteinExistence type="predicted"/>
<reference evidence="6" key="1">
    <citation type="submission" date="2023-04" db="EMBL/GenBank/DDBJ databases">
        <title>Complete genome sequence of Temperatibacter marinus.</title>
        <authorList>
            <person name="Rong J.-C."/>
            <person name="Yi M.-L."/>
            <person name="Zhao Q."/>
        </authorList>
    </citation>
    <scope>NUCLEOTIDE SEQUENCE</scope>
    <source>
        <strain evidence="6">NBRC 110045</strain>
    </source>
</reference>
<evidence type="ECO:0000256" key="5">
    <source>
        <dbReference type="SAM" id="Phobius"/>
    </source>
</evidence>
<organism evidence="6 7">
    <name type="scientific">Temperatibacter marinus</name>
    <dbReference type="NCBI Taxonomy" id="1456591"/>
    <lineage>
        <taxon>Bacteria</taxon>
        <taxon>Pseudomonadati</taxon>
        <taxon>Pseudomonadota</taxon>
        <taxon>Alphaproteobacteria</taxon>
        <taxon>Kordiimonadales</taxon>
        <taxon>Temperatibacteraceae</taxon>
        <taxon>Temperatibacter</taxon>
    </lineage>
</organism>
<gene>
    <name evidence="6" type="ORF">QGN29_06965</name>
</gene>
<dbReference type="RefSeq" id="WP_310799977.1">
    <property type="nucleotide sequence ID" value="NZ_CP123872.1"/>
</dbReference>
<evidence type="ECO:0000256" key="3">
    <source>
        <dbReference type="ARBA" id="ARBA00022989"/>
    </source>
</evidence>
<evidence type="ECO:0000256" key="4">
    <source>
        <dbReference type="ARBA" id="ARBA00023136"/>
    </source>
</evidence>
<evidence type="ECO:0000256" key="2">
    <source>
        <dbReference type="ARBA" id="ARBA00022692"/>
    </source>
</evidence>
<sequence length="241" mass="27335">MVIDSVNKTWQQLLHPAFRKVFFIGTGLSILTMIVLLITFFSYWPEGMITGWDWLDGKLHEWGWADTTFAILAIPLFGIVGYFLFPPIARVVMGVMNEQIMDAVEEDYYPHNLKKREVGFTENLVHALKFGIVVLVVNLLALIPYLILLTTLGIGTLVLYLLINGYLVGREYMEIAALRHMSFQEMKAFRIRHQSKMMLGGIANAAMFLVPVLNLAAPIIGTAIMTHITQKCMEQDKHGNF</sequence>
<dbReference type="KEGG" id="tmk:QGN29_06965"/>
<feature type="transmembrane region" description="Helical" evidence="5">
    <location>
        <begin position="124"/>
        <end position="143"/>
    </location>
</feature>
<accession>A0AA52EJ51</accession>
<feature type="transmembrane region" description="Helical" evidence="5">
    <location>
        <begin position="197"/>
        <end position="225"/>
    </location>
</feature>
<name>A0AA52EJ51_9PROT</name>
<evidence type="ECO:0000313" key="6">
    <source>
        <dbReference type="EMBL" id="WND04113.1"/>
    </source>
</evidence>
<feature type="transmembrane region" description="Helical" evidence="5">
    <location>
        <begin position="149"/>
        <end position="169"/>
    </location>
</feature>
<keyword evidence="4 5" id="KW-0472">Membrane</keyword>
<keyword evidence="3 5" id="KW-1133">Transmembrane helix</keyword>
<feature type="transmembrane region" description="Helical" evidence="5">
    <location>
        <begin position="21"/>
        <end position="44"/>
    </location>
</feature>
<dbReference type="InterPro" id="IPR059112">
    <property type="entry name" value="CysZ/EI24"/>
</dbReference>
<dbReference type="Proteomes" id="UP001268683">
    <property type="component" value="Chromosome"/>
</dbReference>
<evidence type="ECO:0000313" key="7">
    <source>
        <dbReference type="Proteomes" id="UP001268683"/>
    </source>
</evidence>
<dbReference type="Pfam" id="PF07264">
    <property type="entry name" value="EI24"/>
    <property type="match status" value="1"/>
</dbReference>
<keyword evidence="2 5" id="KW-0812">Transmembrane</keyword>
<protein>
    <submittedName>
        <fullName evidence="6">EI24 domain-containing protein</fullName>
    </submittedName>
</protein>